<dbReference type="EMBL" id="MU150258">
    <property type="protein sequence ID" value="KAF9463877.1"/>
    <property type="molecule type" value="Genomic_DNA"/>
</dbReference>
<keyword evidence="1" id="KW-0732">Signal</keyword>
<dbReference type="AlphaFoldDB" id="A0A9P5Y5E5"/>
<protein>
    <recommendedName>
        <fullName evidence="4">Secreted protein</fullName>
    </recommendedName>
</protein>
<dbReference type="PANTHER" id="PTHR34862">
    <property type="entry name" value="SPARK DOMAIN-CONTAINING PROTEIN"/>
    <property type="match status" value="1"/>
</dbReference>
<accession>A0A9P5Y5E5</accession>
<dbReference type="Proteomes" id="UP000807353">
    <property type="component" value="Unassembled WGS sequence"/>
</dbReference>
<reference evidence="2" key="1">
    <citation type="submission" date="2020-11" db="EMBL/GenBank/DDBJ databases">
        <authorList>
            <consortium name="DOE Joint Genome Institute"/>
            <person name="Ahrendt S."/>
            <person name="Riley R."/>
            <person name="Andreopoulos W."/>
            <person name="Labutti K."/>
            <person name="Pangilinan J."/>
            <person name="Ruiz-Duenas F.J."/>
            <person name="Barrasa J.M."/>
            <person name="Sanchez-Garcia M."/>
            <person name="Camarero S."/>
            <person name="Miyauchi S."/>
            <person name="Serrano A."/>
            <person name="Linde D."/>
            <person name="Babiker R."/>
            <person name="Drula E."/>
            <person name="Ayuso-Fernandez I."/>
            <person name="Pacheco R."/>
            <person name="Padilla G."/>
            <person name="Ferreira P."/>
            <person name="Barriuso J."/>
            <person name="Kellner H."/>
            <person name="Castanera R."/>
            <person name="Alfaro M."/>
            <person name="Ramirez L."/>
            <person name="Pisabarro A.G."/>
            <person name="Kuo A."/>
            <person name="Tritt A."/>
            <person name="Lipzen A."/>
            <person name="He G."/>
            <person name="Yan M."/>
            <person name="Ng V."/>
            <person name="Cullen D."/>
            <person name="Martin F."/>
            <person name="Rosso M.-N."/>
            <person name="Henrissat B."/>
            <person name="Hibbett D."/>
            <person name="Martinez A.T."/>
            <person name="Grigoriev I.V."/>
        </authorList>
    </citation>
    <scope>NUCLEOTIDE SEQUENCE</scope>
    <source>
        <strain evidence="2">CBS 247.69</strain>
    </source>
</reference>
<comment type="caution">
    <text evidence="2">The sequence shown here is derived from an EMBL/GenBank/DDBJ whole genome shotgun (WGS) entry which is preliminary data.</text>
</comment>
<name>A0A9P5Y5E5_9AGAR</name>
<organism evidence="2 3">
    <name type="scientific">Collybia nuda</name>
    <dbReference type="NCBI Taxonomy" id="64659"/>
    <lineage>
        <taxon>Eukaryota</taxon>
        <taxon>Fungi</taxon>
        <taxon>Dikarya</taxon>
        <taxon>Basidiomycota</taxon>
        <taxon>Agaricomycotina</taxon>
        <taxon>Agaricomycetes</taxon>
        <taxon>Agaricomycetidae</taxon>
        <taxon>Agaricales</taxon>
        <taxon>Tricholomatineae</taxon>
        <taxon>Clitocybaceae</taxon>
        <taxon>Collybia</taxon>
    </lineage>
</organism>
<sequence length="259" mass="26662">MLARAATIATLVSYALALGLSDQCTRALSGIATSPDAAACLSPSSLVSVFLGSSNTSVVDPINGWLTSLCSSPACSNDTLAAIVTNATTGCAMELSALGFNAAESGAKEQITVAVQTYYPTLRKVICLKDGDTNCVTQTLKNLESIIGPLSVDNVIQVVGKGFNFSAIPENMTCTNCIKEAYNVIKQDFPMLDDPETTQAIQGQCSADFTDGKTPAGISQSATTNTEVKQDSGSVAFTSSSLMSASALVVISGIFAALL</sequence>
<evidence type="ECO:0000256" key="1">
    <source>
        <dbReference type="SAM" id="SignalP"/>
    </source>
</evidence>
<gene>
    <name evidence="2" type="ORF">BDZ94DRAFT_1257666</name>
</gene>
<proteinExistence type="predicted"/>
<evidence type="ECO:0000313" key="3">
    <source>
        <dbReference type="Proteomes" id="UP000807353"/>
    </source>
</evidence>
<evidence type="ECO:0000313" key="2">
    <source>
        <dbReference type="EMBL" id="KAF9463877.1"/>
    </source>
</evidence>
<feature type="chain" id="PRO_5040332775" description="Secreted protein" evidence="1">
    <location>
        <begin position="18"/>
        <end position="259"/>
    </location>
</feature>
<evidence type="ECO:0008006" key="4">
    <source>
        <dbReference type="Google" id="ProtNLM"/>
    </source>
</evidence>
<keyword evidence="3" id="KW-1185">Reference proteome</keyword>
<dbReference type="OrthoDB" id="2536450at2759"/>
<dbReference type="PANTHER" id="PTHR34862:SF1">
    <property type="entry name" value="SPARK DOMAIN-CONTAINING PROTEIN"/>
    <property type="match status" value="1"/>
</dbReference>
<feature type="signal peptide" evidence="1">
    <location>
        <begin position="1"/>
        <end position="17"/>
    </location>
</feature>